<comment type="similarity">
    <text evidence="1">Belongs to the short-chain dehydrogenases/reductases (SDR) family.</text>
</comment>
<dbReference type="PRINTS" id="PR00080">
    <property type="entry name" value="SDRFAMILY"/>
</dbReference>
<keyword evidence="4" id="KW-1185">Reference proteome</keyword>
<evidence type="ECO:0000313" key="3">
    <source>
        <dbReference type="EMBL" id="KAK7998942.1"/>
    </source>
</evidence>
<evidence type="ECO:0008006" key="5">
    <source>
        <dbReference type="Google" id="ProtNLM"/>
    </source>
</evidence>
<accession>A0ABR1R412</accession>
<gene>
    <name evidence="3" type="ORF">PG991_014617</name>
</gene>
<dbReference type="PRINTS" id="PR00081">
    <property type="entry name" value="GDHRDH"/>
</dbReference>
<keyword evidence="2" id="KW-0560">Oxidoreductase</keyword>
<comment type="caution">
    <text evidence="3">The sequence shown here is derived from an EMBL/GenBank/DDBJ whole genome shotgun (WGS) entry which is preliminary data.</text>
</comment>
<dbReference type="Proteomes" id="UP001396898">
    <property type="component" value="Unassembled WGS sequence"/>
</dbReference>
<dbReference type="PANTHER" id="PTHR24321:SF8">
    <property type="entry name" value="ESTRADIOL 17-BETA-DEHYDROGENASE 8-RELATED"/>
    <property type="match status" value="1"/>
</dbReference>
<protein>
    <recommendedName>
        <fullName evidence="5">Levodione reductase</fullName>
    </recommendedName>
</protein>
<evidence type="ECO:0000313" key="4">
    <source>
        <dbReference type="Proteomes" id="UP001396898"/>
    </source>
</evidence>
<dbReference type="InterPro" id="IPR036291">
    <property type="entry name" value="NAD(P)-bd_dom_sf"/>
</dbReference>
<name>A0ABR1R412_9PEZI</name>
<dbReference type="Gene3D" id="3.40.50.720">
    <property type="entry name" value="NAD(P)-binding Rossmann-like Domain"/>
    <property type="match status" value="1"/>
</dbReference>
<dbReference type="CDD" id="cd05233">
    <property type="entry name" value="SDR_c"/>
    <property type="match status" value="1"/>
</dbReference>
<evidence type="ECO:0000256" key="2">
    <source>
        <dbReference type="ARBA" id="ARBA00023002"/>
    </source>
</evidence>
<dbReference type="EMBL" id="JAQQWI010000019">
    <property type="protein sequence ID" value="KAK7998942.1"/>
    <property type="molecule type" value="Genomic_DNA"/>
</dbReference>
<sequence>MSASTPPQTFQNKVIAITGASRGIGLAVTKHLVARGATVSMCATSSENLATALDEIHHEFPEAKDRVMTCVVDISKLETVRSWIEQTVARFGPLDGCCNNAGKEQRKIYPMTDLDAEYFHDLINVNVCGLFHCLKEEMKVVKDGGSIVNLGSIACNYASAGTSAYITAKHAVLGLSKTAAFEGAPRGIRVNAMCPGTTNTTMMNQAFETANGDFYLTPENTPALLKRRAEPEEVATFIAFLLGDDSKFITKATYYMDGGWLEGNYTS</sequence>
<reference evidence="3 4" key="1">
    <citation type="submission" date="2023-01" db="EMBL/GenBank/DDBJ databases">
        <title>Analysis of 21 Apiospora genomes using comparative genomics revels a genus with tremendous synthesis potential of carbohydrate active enzymes and secondary metabolites.</title>
        <authorList>
            <person name="Sorensen T."/>
        </authorList>
    </citation>
    <scope>NUCLEOTIDE SEQUENCE [LARGE SCALE GENOMIC DNA]</scope>
    <source>
        <strain evidence="3 4">CBS 20057</strain>
    </source>
</reference>
<organism evidence="3 4">
    <name type="scientific">Apiospora marii</name>
    <dbReference type="NCBI Taxonomy" id="335849"/>
    <lineage>
        <taxon>Eukaryota</taxon>
        <taxon>Fungi</taxon>
        <taxon>Dikarya</taxon>
        <taxon>Ascomycota</taxon>
        <taxon>Pezizomycotina</taxon>
        <taxon>Sordariomycetes</taxon>
        <taxon>Xylariomycetidae</taxon>
        <taxon>Amphisphaeriales</taxon>
        <taxon>Apiosporaceae</taxon>
        <taxon>Apiospora</taxon>
    </lineage>
</organism>
<dbReference type="InterPro" id="IPR002347">
    <property type="entry name" value="SDR_fam"/>
</dbReference>
<evidence type="ECO:0000256" key="1">
    <source>
        <dbReference type="ARBA" id="ARBA00006484"/>
    </source>
</evidence>
<dbReference type="Pfam" id="PF13561">
    <property type="entry name" value="adh_short_C2"/>
    <property type="match status" value="1"/>
</dbReference>
<proteinExistence type="inferred from homology"/>
<dbReference type="PANTHER" id="PTHR24321">
    <property type="entry name" value="DEHYDROGENASES, SHORT CHAIN"/>
    <property type="match status" value="1"/>
</dbReference>
<dbReference type="SUPFAM" id="SSF51735">
    <property type="entry name" value="NAD(P)-binding Rossmann-fold domains"/>
    <property type="match status" value="1"/>
</dbReference>